<dbReference type="GeneID" id="25395326"/>
<keyword evidence="5" id="KW-1185">Reference proteome</keyword>
<dbReference type="RefSeq" id="WP_012966732.1">
    <property type="nucleotide sequence ID" value="NC_013849.1"/>
</dbReference>
<dbReference type="PANTHER" id="PTHR37165:SF1">
    <property type="entry name" value="TYPE 1 ENCAPSULIN SHELL PROTEIN"/>
    <property type="match status" value="1"/>
</dbReference>
<organism evidence="4 5">
    <name type="scientific">Ferroglobus placidus (strain DSM 10642 / AEDII12DO)</name>
    <dbReference type="NCBI Taxonomy" id="589924"/>
    <lineage>
        <taxon>Archaea</taxon>
        <taxon>Methanobacteriati</taxon>
        <taxon>Methanobacteriota</taxon>
        <taxon>Archaeoglobi</taxon>
        <taxon>Archaeoglobales</taxon>
        <taxon>Archaeoglobaceae</taxon>
        <taxon>Ferroglobus</taxon>
    </lineage>
</organism>
<dbReference type="GO" id="GO:0140737">
    <property type="term" value="C:encapsulin nanocompartment"/>
    <property type="evidence" value="ECO:0007669"/>
    <property type="project" value="UniProtKB-SubCell"/>
</dbReference>
<dbReference type="GO" id="GO:0016491">
    <property type="term" value="F:oxidoreductase activity"/>
    <property type="evidence" value="ECO:0007669"/>
    <property type="project" value="InterPro"/>
</dbReference>
<dbReference type="InterPro" id="IPR051429">
    <property type="entry name" value="Encapsulin_nc"/>
</dbReference>
<dbReference type="STRING" id="589924.Ferp_2271"/>
<dbReference type="Gene3D" id="6.10.140.1960">
    <property type="match status" value="1"/>
</dbReference>
<dbReference type="InterPro" id="IPR009078">
    <property type="entry name" value="Ferritin-like_SF"/>
</dbReference>
<dbReference type="HOGENOM" id="CLU_067492_0_0_2"/>
<evidence type="ECO:0000313" key="5">
    <source>
        <dbReference type="Proteomes" id="UP000002613"/>
    </source>
</evidence>
<dbReference type="InterPro" id="IPR007544">
    <property type="entry name" value="ENCAP"/>
</dbReference>
<keyword evidence="2" id="KW-1284">Encapsulin nanocompartment</keyword>
<proteinExistence type="predicted"/>
<dbReference type="Proteomes" id="UP000002613">
    <property type="component" value="Chromosome"/>
</dbReference>
<evidence type="ECO:0000259" key="3">
    <source>
        <dbReference type="Pfam" id="PF02915"/>
    </source>
</evidence>
<reference evidence="5" key="1">
    <citation type="submission" date="2010-02" db="EMBL/GenBank/DDBJ databases">
        <title>Complete sequence of Ferroglobus placidus DSM 10642.</title>
        <authorList>
            <consortium name="US DOE Joint Genome Institute"/>
            <person name="Lucas S."/>
            <person name="Copeland A."/>
            <person name="Lapidus A."/>
            <person name="Cheng J.-F."/>
            <person name="Bruce D."/>
            <person name="Goodwin L."/>
            <person name="Pitluck S."/>
            <person name="Saunders E."/>
            <person name="Brettin T."/>
            <person name="Detter J.C."/>
            <person name="Han C."/>
            <person name="Tapia R."/>
            <person name="Larimer F."/>
            <person name="Land M."/>
            <person name="Hauser L."/>
            <person name="Kyrpides N."/>
            <person name="Ivanova N."/>
            <person name="Holmes D."/>
            <person name="Lovley D."/>
            <person name="Kyrpides N."/>
            <person name="Anderson I.J."/>
            <person name="Woyke T."/>
        </authorList>
    </citation>
    <scope>NUCLEOTIDE SEQUENCE [LARGE SCALE GENOMIC DNA]</scope>
    <source>
        <strain evidence="5">DSM 10642 / AEDII12DO</strain>
    </source>
</reference>
<name>D3S1D1_FERPA</name>
<dbReference type="GO" id="GO:0046872">
    <property type="term" value="F:metal ion binding"/>
    <property type="evidence" value="ECO:0007669"/>
    <property type="project" value="InterPro"/>
</dbReference>
<evidence type="ECO:0000256" key="1">
    <source>
        <dbReference type="ARBA" id="ARBA00033738"/>
    </source>
</evidence>
<dbReference type="eggNOG" id="arCOG05908">
    <property type="taxonomic scope" value="Archaea"/>
</dbReference>
<dbReference type="OrthoDB" id="60579at2157"/>
<dbReference type="Gene3D" id="3.30.2400.20">
    <property type="match status" value="1"/>
</dbReference>
<feature type="domain" description="Rubrerythrin diiron-binding" evidence="3">
    <location>
        <begin position="22"/>
        <end position="88"/>
    </location>
</feature>
<dbReference type="Pfam" id="PF04454">
    <property type="entry name" value="Linocin_M18"/>
    <property type="match status" value="1"/>
</dbReference>
<reference evidence="4 5" key="2">
    <citation type="journal article" date="2011" name="Stand. Genomic Sci.">
        <title>Complete genome sequence of Ferroglobus placidus AEDII12DO.</title>
        <authorList>
            <person name="Anderson I."/>
            <person name="Risso C."/>
            <person name="Holmes D."/>
            <person name="Lucas S."/>
            <person name="Copeland A."/>
            <person name="Lapidus A."/>
            <person name="Cheng J.F."/>
            <person name="Bruce D."/>
            <person name="Goodwin L."/>
            <person name="Pitluck S."/>
            <person name="Saunders E."/>
            <person name="Brettin T."/>
            <person name="Detter J.C."/>
            <person name="Han C."/>
            <person name="Tapia R."/>
            <person name="Larimer F."/>
            <person name="Land M."/>
            <person name="Hauser L."/>
            <person name="Woyke T."/>
            <person name="Lovley D."/>
            <person name="Kyrpides N."/>
            <person name="Ivanova N."/>
        </authorList>
    </citation>
    <scope>NUCLEOTIDE SEQUENCE [LARGE SCALE GENOMIC DNA]</scope>
    <source>
        <strain evidence="5">DSM 10642 / AEDII12DO</strain>
    </source>
</reference>
<dbReference type="SUPFAM" id="SSF56563">
    <property type="entry name" value="Major capsid protein gp5"/>
    <property type="match status" value="1"/>
</dbReference>
<dbReference type="SUPFAM" id="SSF47240">
    <property type="entry name" value="Ferritin-like"/>
    <property type="match status" value="1"/>
</dbReference>
<evidence type="ECO:0000313" key="4">
    <source>
        <dbReference type="EMBL" id="ADC66395.1"/>
    </source>
</evidence>
<evidence type="ECO:0000256" key="2">
    <source>
        <dbReference type="ARBA" id="ARBA00033787"/>
    </source>
</evidence>
<dbReference type="Pfam" id="PF02915">
    <property type="entry name" value="Rubrerythrin"/>
    <property type="match status" value="1"/>
</dbReference>
<dbReference type="PaxDb" id="589924-Ferp_2271"/>
<protein>
    <submittedName>
        <fullName evidence="4">Rubrerythrin</fullName>
    </submittedName>
</protein>
<dbReference type="EMBL" id="CP001899">
    <property type="protein sequence ID" value="ADC66395.1"/>
    <property type="molecule type" value="Genomic_DNA"/>
</dbReference>
<dbReference type="AlphaFoldDB" id="D3S1D1"/>
<sequence>MLSINPTLISRDKPYSREELMEVIRLAIIAEHDAINLYEQMARFIEDEDIRKVFLDIAREEKTHVGEFTALLLKIDEEQVEELKKGFEEVKEMTGIETKFNDGGNDYFQVLKKAFMDGVERGRRLFNILPKTKVHAQSYRVDLIESGEVVSVSRREFREIPLITQRFSIGIRELKDGSFDPSIATRAGELIAKAEEKQIISRLNEGKKMELGRWETSDECIEQLMKAAGEVSKVTAGKLAMIISPERFSKLLKVHDKSGKTVIEILKEVFSGGIVVSPEAEEKVIVFANTPSVLDVVIGQELELTELGPENDSVVFMAMETLDLRLKDPEAVVVLEKPK</sequence>
<comment type="subcellular location">
    <subcellularLocation>
        <location evidence="1">Encapsulin nanocompartment</location>
    </subcellularLocation>
</comment>
<gene>
    <name evidence="4" type="ordered locus">Ferp_2271</name>
</gene>
<dbReference type="KEGG" id="fpl:Ferp_2271"/>
<accession>D3S1D1</accession>
<dbReference type="Gene3D" id="3.30.2320.10">
    <property type="entry name" value="hypothetical protein PF0899 domain"/>
    <property type="match status" value="1"/>
</dbReference>
<dbReference type="PANTHER" id="PTHR37165">
    <property type="entry name" value="PEPTIDASE U56 FAMILY"/>
    <property type="match status" value="1"/>
</dbReference>
<dbReference type="InterPro" id="IPR003251">
    <property type="entry name" value="Rr_diiron-bd_dom"/>
</dbReference>